<organism evidence="14">
    <name type="scientific">Phaffia rhodozyma</name>
    <name type="common">Yeast</name>
    <name type="synonym">Xanthophyllomyces dendrorhous</name>
    <dbReference type="NCBI Taxonomy" id="264483"/>
    <lineage>
        <taxon>Eukaryota</taxon>
        <taxon>Fungi</taxon>
        <taxon>Dikarya</taxon>
        <taxon>Basidiomycota</taxon>
        <taxon>Agaricomycotina</taxon>
        <taxon>Tremellomycetes</taxon>
        <taxon>Cystofilobasidiales</taxon>
        <taxon>Mrakiaceae</taxon>
        <taxon>Phaffia</taxon>
    </lineage>
</organism>
<feature type="compositionally biased region" description="Acidic residues" evidence="7">
    <location>
        <begin position="877"/>
        <end position="897"/>
    </location>
</feature>
<evidence type="ECO:0000259" key="11">
    <source>
        <dbReference type="PROSITE" id="PS50031"/>
    </source>
</evidence>
<dbReference type="InterPro" id="IPR051480">
    <property type="entry name" value="Endocytic_GEF_Adapter"/>
</dbReference>
<dbReference type="SMART" id="SM00325">
    <property type="entry name" value="RhoGEF"/>
    <property type="match status" value="1"/>
</dbReference>
<dbReference type="InterPro" id="IPR003124">
    <property type="entry name" value="WH2_dom"/>
</dbReference>
<dbReference type="Gene3D" id="1.10.238.10">
    <property type="entry name" value="EF-hand"/>
    <property type="match status" value="1"/>
</dbReference>
<evidence type="ECO:0000256" key="6">
    <source>
        <dbReference type="PROSITE-ProRule" id="PRU00192"/>
    </source>
</evidence>
<comment type="subcellular location">
    <subcellularLocation>
        <location evidence="1">Cytoplasm</location>
    </subcellularLocation>
</comment>
<dbReference type="InterPro" id="IPR001452">
    <property type="entry name" value="SH3_domain"/>
</dbReference>
<dbReference type="SUPFAM" id="SSF50729">
    <property type="entry name" value="PH domain-like"/>
    <property type="match status" value="1"/>
</dbReference>
<feature type="compositionally biased region" description="Basic and acidic residues" evidence="7">
    <location>
        <begin position="325"/>
        <end position="354"/>
    </location>
</feature>
<dbReference type="PANTHER" id="PTHR46006">
    <property type="entry name" value="RHO GUANINE NUCLEOTIDE EXCHANGE FACTOR AT 64C, ISOFORM A"/>
    <property type="match status" value="1"/>
</dbReference>
<dbReference type="InterPro" id="IPR000219">
    <property type="entry name" value="DH_dom"/>
</dbReference>
<feature type="compositionally biased region" description="Pro residues" evidence="7">
    <location>
        <begin position="696"/>
        <end position="712"/>
    </location>
</feature>
<dbReference type="InterPro" id="IPR002048">
    <property type="entry name" value="EF_hand_dom"/>
</dbReference>
<dbReference type="Pfam" id="PF00621">
    <property type="entry name" value="RhoGEF"/>
    <property type="match status" value="1"/>
</dbReference>
<proteinExistence type="predicted"/>
<evidence type="ECO:0000256" key="3">
    <source>
        <dbReference type="ARBA" id="ARBA00020728"/>
    </source>
</evidence>
<dbReference type="GO" id="GO:0035556">
    <property type="term" value="P:intracellular signal transduction"/>
    <property type="evidence" value="ECO:0007669"/>
    <property type="project" value="InterPro"/>
</dbReference>
<accession>A0A0F7SIR3</accession>
<evidence type="ECO:0000256" key="4">
    <source>
        <dbReference type="ARBA" id="ARBA00022443"/>
    </source>
</evidence>
<dbReference type="SMART" id="SM00326">
    <property type="entry name" value="SH3"/>
    <property type="match status" value="2"/>
</dbReference>
<dbReference type="GO" id="GO:0005509">
    <property type="term" value="F:calcium ion binding"/>
    <property type="evidence" value="ECO:0007669"/>
    <property type="project" value="InterPro"/>
</dbReference>
<dbReference type="GO" id="GO:0005085">
    <property type="term" value="F:guanyl-nucleotide exchange factor activity"/>
    <property type="evidence" value="ECO:0007669"/>
    <property type="project" value="InterPro"/>
</dbReference>
<dbReference type="PROSITE" id="PS50002">
    <property type="entry name" value="SH3"/>
    <property type="match status" value="1"/>
</dbReference>
<dbReference type="SUPFAM" id="SSF48065">
    <property type="entry name" value="DBL homology domain (DH-domain)"/>
    <property type="match status" value="1"/>
</dbReference>
<dbReference type="PANTHER" id="PTHR46006:SF6">
    <property type="entry name" value="INTERSECTIN-2 ISOFORM X1"/>
    <property type="match status" value="1"/>
</dbReference>
<name>A0A0F7SIR3_PHARH</name>
<dbReference type="Gene3D" id="2.30.29.30">
    <property type="entry name" value="Pleckstrin-homology domain (PH domain)/Phosphotyrosine-binding domain (PTB)"/>
    <property type="match status" value="1"/>
</dbReference>
<reference evidence="14" key="1">
    <citation type="submission" date="2014-08" db="EMBL/GenBank/DDBJ databases">
        <authorList>
            <person name="Sharma Rahul"/>
            <person name="Thines Marco"/>
        </authorList>
    </citation>
    <scope>NUCLEOTIDE SEQUENCE</scope>
</reference>
<feature type="compositionally biased region" description="Polar residues" evidence="7">
    <location>
        <begin position="809"/>
        <end position="831"/>
    </location>
</feature>
<dbReference type="PROSITE" id="PS00741">
    <property type="entry name" value="DH_1"/>
    <property type="match status" value="1"/>
</dbReference>
<dbReference type="EMBL" id="LN483167">
    <property type="protein sequence ID" value="CDZ97229.1"/>
    <property type="molecule type" value="Genomic_DNA"/>
</dbReference>
<keyword evidence="4 6" id="KW-0728">SH3 domain</keyword>
<feature type="compositionally biased region" description="Basic and acidic residues" evidence="7">
    <location>
        <begin position="744"/>
        <end position="766"/>
    </location>
</feature>
<feature type="region of interest" description="Disordered" evidence="7">
    <location>
        <begin position="1"/>
        <end position="68"/>
    </location>
</feature>
<dbReference type="InterPro" id="IPR001331">
    <property type="entry name" value="GDS_CDC24_CS"/>
</dbReference>
<feature type="compositionally biased region" description="Pro residues" evidence="7">
    <location>
        <begin position="554"/>
        <end position="563"/>
    </location>
</feature>
<feature type="compositionally biased region" description="Low complexity" evidence="7">
    <location>
        <begin position="942"/>
        <end position="960"/>
    </location>
</feature>
<feature type="compositionally biased region" description="Basic and acidic residues" evidence="7">
    <location>
        <begin position="447"/>
        <end position="533"/>
    </location>
</feature>
<dbReference type="PROSITE" id="PS50222">
    <property type="entry name" value="EF_HAND_2"/>
    <property type="match status" value="1"/>
</dbReference>
<dbReference type="PROSITE" id="PS50031">
    <property type="entry name" value="EH"/>
    <property type="match status" value="1"/>
</dbReference>
<feature type="region of interest" description="Disordered" evidence="7">
    <location>
        <begin position="1309"/>
        <end position="1371"/>
    </location>
</feature>
<dbReference type="GO" id="GO:0005737">
    <property type="term" value="C:cytoplasm"/>
    <property type="evidence" value="ECO:0007669"/>
    <property type="project" value="UniProtKB-SubCell"/>
</dbReference>
<dbReference type="GO" id="GO:0003779">
    <property type="term" value="F:actin binding"/>
    <property type="evidence" value="ECO:0007669"/>
    <property type="project" value="InterPro"/>
</dbReference>
<feature type="domain" description="PH" evidence="9">
    <location>
        <begin position="1704"/>
        <end position="1795"/>
    </location>
</feature>
<dbReference type="InterPro" id="IPR001849">
    <property type="entry name" value="PH_domain"/>
</dbReference>
<dbReference type="InterPro" id="IPR036028">
    <property type="entry name" value="SH3-like_dom_sf"/>
</dbReference>
<evidence type="ECO:0000256" key="5">
    <source>
        <dbReference type="ARBA" id="ARBA00022490"/>
    </source>
</evidence>
<dbReference type="SUPFAM" id="SSF50044">
    <property type="entry name" value="SH3-domain"/>
    <property type="match status" value="2"/>
</dbReference>
<evidence type="ECO:0000259" key="8">
    <source>
        <dbReference type="PROSITE" id="PS50002"/>
    </source>
</evidence>
<feature type="compositionally biased region" description="Basic and acidic residues" evidence="7">
    <location>
        <begin position="602"/>
        <end position="650"/>
    </location>
</feature>
<feature type="compositionally biased region" description="Low complexity" evidence="7">
    <location>
        <begin position="10"/>
        <end position="33"/>
    </location>
</feature>
<dbReference type="CDD" id="cd00174">
    <property type="entry name" value="SH3"/>
    <property type="match status" value="2"/>
</dbReference>
<dbReference type="Pfam" id="PF02205">
    <property type="entry name" value="WH2"/>
    <property type="match status" value="1"/>
</dbReference>
<dbReference type="SMART" id="SM00027">
    <property type="entry name" value="EH"/>
    <property type="match status" value="1"/>
</dbReference>
<feature type="domain" description="EH" evidence="11">
    <location>
        <begin position="187"/>
        <end position="276"/>
    </location>
</feature>
<evidence type="ECO:0000256" key="2">
    <source>
        <dbReference type="ARBA" id="ARBA00015110"/>
    </source>
</evidence>
<feature type="domain" description="WH2" evidence="13">
    <location>
        <begin position="960"/>
        <end position="977"/>
    </location>
</feature>
<feature type="region of interest" description="Disordered" evidence="7">
    <location>
        <begin position="1228"/>
        <end position="1297"/>
    </location>
</feature>
<evidence type="ECO:0000313" key="14">
    <source>
        <dbReference type="EMBL" id="CDZ97229.1"/>
    </source>
</evidence>
<dbReference type="PROSITE" id="PS50003">
    <property type="entry name" value="PH_DOMAIN"/>
    <property type="match status" value="1"/>
</dbReference>
<dbReference type="GO" id="GO:0035025">
    <property type="term" value="P:positive regulation of Rho protein signal transduction"/>
    <property type="evidence" value="ECO:0007669"/>
    <property type="project" value="TreeGrafter"/>
</dbReference>
<evidence type="ECO:0000256" key="7">
    <source>
        <dbReference type="SAM" id="MobiDB-lite"/>
    </source>
</evidence>
<sequence length="1803" mass="197834">MNNQWNPSGFQQPQQTGYQYPQQTGFQPQQTGFSRPPLSNQTSAQPYSFLNAPPPSQQGLAPGLVPQATGWAGAGQGAGGIGGGLRPQVTGWAGAGQVGGGLMPQATGWAGAGGLVPQQTGFHDPRLQMMSSSFMPMNISTPYASSGAPVFQQPNLPASTLSSSMNMLTQNKSIATPKIPWTLTKDERKNYDQIFRAWDQQGTGFISGETAQEVFGQSGLNRDDMAQIWTLADADNRGKLNIQEFHVAMALIYRRLNGNDIPNVLPPELVPASSKDLDSNVDFLKNLLKNDTNYRSTSTDDFSGTPSYSKSRSFNSSPNPSAGASRKDGTVYKHDENRDTKVYKSSARHLDRASVRTGNESASDDLSEIKRQLQSTSSLLDKKIADEDDKTAEDEALEQEMEDLKYRVRRVKDDIEYVSSGRRTAEKDEERRKLERELLYIAHEKIPEVEKRIAERDERKKREDRDGIKARDRRNDRYGGRYEEDRYGRDRDEGYLRGTFDQDDRDRYRDRDYQSSSRDDHRDRERYHDDRDRNRRPRSPPPAPAAPSHSLSAPHPPAPPPSAPVSALAPTNLTPEQRKEQRRLQAEQKIQERMRALGLATGDDKEPSVDKSVEERLEREKKEAEEKAKEAEASRAEKEKERKARLEAEKGGPAPTTPAPVSVPDASKPKAAPPPPQPRSILKKAPTAPASKPQTPVTPAPKAQVPPPPKAPVPVEDDVDDQEDQLLREREQRLKNAAATRAARMAELERQEEEERKAEEEFEARKKAGSAKKAVSPASGPVAPVSDVAEAAGTGTGGSHNPFHRLTGGTVTSPTDSITPPVSVPKTSSFNPFFKKDASPAPIESTSPAPPPVIKSSAATVAAPIARPPAKQFITPPDEDWDVIEDKDNDSDSSDDYDTAKKRKAELARALFGGIMPPTSSSASPVPRSADSPVASTETQPSRSNSLLSALGGGSADPASRGGLFASIQGGAKLKKTVTKDTSSAAVTGRVIGDAAPPAHISDVPRAVSPPVPQEERVEEVRERNANRESVDWYQGLAANGGVQQHASELPKLAAPVEEDEEVEEEGSKVVVDPLDGVNLSRSLKVRTLFSYEGQRPEDLSFTENLMIDAHPATDPESPWMYGTTLKERKSGWFPASYVSEVLEVVQAKALYTYTGTTDEELPFIEGDTITIVDRSDESWWKAVIDGVCFLVPASYLELIATDASFALPEHTSATLVLSEDADIPTTIISPPNSELYEQVKPLNRRSVPTPPPPLDRRPSSSPRVVSPATAEDDHGSEDDDETEENGEEEARNREIERLRVVEMAGLIIKPHDPNDPLSKPRRPAPSVPTSRKLKSSDLGQEGTRKRSISVTSTTSSLAAPSIISRSPSPGTEIFDAYDKYQAFLEQQAQRPSSISIDKRDSFSLPDTSGPITPPQSTPLAGAPSLVTSSTFGARADKRLSQFMNKFASVTSSSGSGFLEAHAPKKISVGSISSPASSMSRTSTQAPCNMFEFIATESAYVRDCQLIVGVFYAALMSILDDKELLVIFANIEDILMMSTTMHSELEESQRESRMYLTSIADILINHIPNVDVYVPYCVNQSTAASILQSLRRKNLKLEEILQSLRTNEPALRGLDLSSFLLIPMQRITRYPLLLKQILHYTEPGEDYTKLETTIYQAEKILMRINENIRLKEGNDRLAALSADLWVGNGRLDLSAPTRFLGPRKLLKEGTLTKGKGSKKLFTVILTNDLILVLSEPAKTLYQMPIPLQDVLVSEEASSSNKFEIIPRYRGNRLVLRASSSKEAIEWVSEIEEARSACVQAAMR</sequence>
<feature type="region of interest" description="Disordered" evidence="7">
    <location>
        <begin position="294"/>
        <end position="368"/>
    </location>
</feature>
<evidence type="ECO:0000259" key="13">
    <source>
        <dbReference type="PROSITE" id="PS51082"/>
    </source>
</evidence>
<dbReference type="InterPro" id="IPR035899">
    <property type="entry name" value="DBL_dom_sf"/>
</dbReference>
<dbReference type="PROSITE" id="PS51082">
    <property type="entry name" value="WH2"/>
    <property type="match status" value="1"/>
</dbReference>
<keyword evidence="5" id="KW-0963">Cytoplasm</keyword>
<feature type="compositionally biased region" description="Basic and acidic residues" evidence="7">
    <location>
        <begin position="725"/>
        <end position="734"/>
    </location>
</feature>
<dbReference type="InterPro" id="IPR011993">
    <property type="entry name" value="PH-like_dom_sf"/>
</dbReference>
<feature type="domain" description="SH3" evidence="8">
    <location>
        <begin position="1143"/>
        <end position="1202"/>
    </location>
</feature>
<evidence type="ECO:0000256" key="1">
    <source>
        <dbReference type="ARBA" id="ARBA00004496"/>
    </source>
</evidence>
<feature type="compositionally biased region" description="Low complexity" evidence="7">
    <location>
        <begin position="651"/>
        <end position="670"/>
    </location>
</feature>
<feature type="compositionally biased region" description="Acidic residues" evidence="7">
    <location>
        <begin position="1275"/>
        <end position="1288"/>
    </location>
</feature>
<dbReference type="InterPro" id="IPR011992">
    <property type="entry name" value="EF-hand-dom_pair"/>
</dbReference>
<feature type="region of interest" description="Disordered" evidence="7">
    <location>
        <begin position="447"/>
        <end position="1013"/>
    </location>
</feature>
<dbReference type="Gene3D" id="1.20.900.10">
    <property type="entry name" value="Dbl homology (DH) domain"/>
    <property type="match status" value="1"/>
</dbReference>
<dbReference type="SMART" id="SM00233">
    <property type="entry name" value="PH"/>
    <property type="match status" value="1"/>
</dbReference>
<dbReference type="CDD" id="cd00052">
    <property type="entry name" value="EH"/>
    <property type="match status" value="1"/>
</dbReference>
<dbReference type="Pfam" id="PF07653">
    <property type="entry name" value="SH3_2"/>
    <property type="match status" value="1"/>
</dbReference>
<dbReference type="SUPFAM" id="SSF47473">
    <property type="entry name" value="EF-hand"/>
    <property type="match status" value="1"/>
</dbReference>
<feature type="region of interest" description="Disordered" evidence="7">
    <location>
        <begin position="1389"/>
        <end position="1423"/>
    </location>
</feature>
<dbReference type="CDD" id="cd00160">
    <property type="entry name" value="RhoGEF"/>
    <property type="match status" value="1"/>
</dbReference>
<dbReference type="Pfam" id="PF12763">
    <property type="entry name" value="EH"/>
    <property type="match status" value="1"/>
</dbReference>
<feature type="compositionally biased region" description="Polar residues" evidence="7">
    <location>
        <begin position="294"/>
        <end position="322"/>
    </location>
</feature>
<dbReference type="PROSITE" id="PS50010">
    <property type="entry name" value="DH_2"/>
    <property type="match status" value="1"/>
</dbReference>
<evidence type="ECO:0000259" key="10">
    <source>
        <dbReference type="PROSITE" id="PS50010"/>
    </source>
</evidence>
<feature type="compositionally biased region" description="Low complexity" evidence="7">
    <location>
        <begin position="1356"/>
        <end position="1370"/>
    </location>
</feature>
<feature type="compositionally biased region" description="Basic and acidic residues" evidence="7">
    <location>
        <begin position="576"/>
        <end position="595"/>
    </location>
</feature>
<dbReference type="InterPro" id="IPR000261">
    <property type="entry name" value="EH_dom"/>
</dbReference>
<evidence type="ECO:0000259" key="9">
    <source>
        <dbReference type="PROSITE" id="PS50003"/>
    </source>
</evidence>
<feature type="domain" description="DH" evidence="10">
    <location>
        <begin position="1490"/>
        <end position="1667"/>
    </location>
</feature>
<feature type="compositionally biased region" description="Acidic residues" evidence="7">
    <location>
        <begin position="715"/>
        <end position="724"/>
    </location>
</feature>
<dbReference type="Pfam" id="PF00018">
    <property type="entry name" value="SH3_1"/>
    <property type="match status" value="1"/>
</dbReference>
<dbReference type="Pfam" id="PF00169">
    <property type="entry name" value="PH"/>
    <property type="match status" value="1"/>
</dbReference>
<protein>
    <recommendedName>
        <fullName evidence="2">Actin cytoskeleton-regulatory complex protein PAN1</fullName>
    </recommendedName>
    <alternativeName>
        <fullName evidence="3">Actin cytoskeleton-regulatory complex protein pan1</fullName>
    </alternativeName>
</protein>
<dbReference type="Gene3D" id="2.30.30.40">
    <property type="entry name" value="SH3 Domains"/>
    <property type="match status" value="2"/>
</dbReference>
<feature type="compositionally biased region" description="Polar residues" evidence="7">
    <location>
        <begin position="37"/>
        <end position="48"/>
    </location>
</feature>
<feature type="domain" description="EF-hand" evidence="12">
    <location>
        <begin position="220"/>
        <end position="255"/>
    </location>
</feature>
<evidence type="ECO:0000259" key="12">
    <source>
        <dbReference type="PROSITE" id="PS50222"/>
    </source>
</evidence>